<dbReference type="AlphaFoldDB" id="A0A238K882"/>
<dbReference type="EMBL" id="FXYH01000004">
    <property type="protein sequence ID" value="SMX38654.1"/>
    <property type="molecule type" value="Genomic_DNA"/>
</dbReference>
<keyword evidence="3" id="KW-1185">Reference proteome</keyword>
<reference evidence="2 3" key="1">
    <citation type="submission" date="2017-05" db="EMBL/GenBank/DDBJ databases">
        <authorList>
            <person name="Song R."/>
            <person name="Chenine A.L."/>
            <person name="Ruprecht R.M."/>
        </authorList>
    </citation>
    <scope>NUCLEOTIDE SEQUENCE [LARGE SCALE GENOMIC DNA]</scope>
    <source>
        <strain evidence="2 3">CECT 8663</strain>
    </source>
</reference>
<feature type="transmembrane region" description="Helical" evidence="1">
    <location>
        <begin position="41"/>
        <end position="59"/>
    </location>
</feature>
<name>A0A238K882_9RHOB</name>
<dbReference type="Proteomes" id="UP000220836">
    <property type="component" value="Unassembled WGS sequence"/>
</dbReference>
<organism evidence="2 3">
    <name type="scientific">Pelagimonas varians</name>
    <dbReference type="NCBI Taxonomy" id="696760"/>
    <lineage>
        <taxon>Bacteria</taxon>
        <taxon>Pseudomonadati</taxon>
        <taxon>Pseudomonadota</taxon>
        <taxon>Alphaproteobacteria</taxon>
        <taxon>Rhodobacterales</taxon>
        <taxon>Roseobacteraceae</taxon>
        <taxon>Pelagimonas</taxon>
    </lineage>
</organism>
<feature type="transmembrane region" description="Helical" evidence="1">
    <location>
        <begin position="113"/>
        <end position="131"/>
    </location>
</feature>
<sequence>MKRPPRKLTQLDFRQRVKRVDSNVHATEHGARAETGRSRTFKASVVGFGWAYAILFLAANRPAIDAYLSQGVLPSQYHTSVVAGLTIAIAVSMVLLVVHVLRAVFQRGRQRTASAGLLFGTGLALALSYAPPSVWAAGHTMFDDHLRGFVLSANDSMDMEFPEIDFSELTFVTSAGK</sequence>
<accession>A0A238K882</accession>
<dbReference type="RefSeq" id="WP_097803985.1">
    <property type="nucleotide sequence ID" value="NZ_FXYH01000004.1"/>
</dbReference>
<gene>
    <name evidence="2" type="ORF">PEV8663_01474</name>
</gene>
<dbReference type="OrthoDB" id="7844799at2"/>
<keyword evidence="1" id="KW-0472">Membrane</keyword>
<evidence type="ECO:0000313" key="3">
    <source>
        <dbReference type="Proteomes" id="UP000220836"/>
    </source>
</evidence>
<protein>
    <submittedName>
        <fullName evidence="2">Uncharacterized protein</fullName>
    </submittedName>
</protein>
<keyword evidence="1" id="KW-1133">Transmembrane helix</keyword>
<proteinExistence type="predicted"/>
<evidence type="ECO:0000256" key="1">
    <source>
        <dbReference type="SAM" id="Phobius"/>
    </source>
</evidence>
<evidence type="ECO:0000313" key="2">
    <source>
        <dbReference type="EMBL" id="SMX38654.1"/>
    </source>
</evidence>
<keyword evidence="1" id="KW-0812">Transmembrane</keyword>
<feature type="transmembrane region" description="Helical" evidence="1">
    <location>
        <begin position="79"/>
        <end position="101"/>
    </location>
</feature>